<proteinExistence type="predicted"/>
<feature type="region of interest" description="Disordered" evidence="1">
    <location>
        <begin position="62"/>
        <end position="100"/>
    </location>
</feature>
<accession>A0ABQ9EUA5</accession>
<keyword evidence="3" id="KW-1185">Reference proteome</keyword>
<evidence type="ECO:0000313" key="3">
    <source>
        <dbReference type="Proteomes" id="UP001217089"/>
    </source>
</evidence>
<comment type="caution">
    <text evidence="2">The sequence shown here is derived from an EMBL/GenBank/DDBJ whole genome shotgun (WGS) entry which is preliminary data.</text>
</comment>
<evidence type="ECO:0000313" key="2">
    <source>
        <dbReference type="EMBL" id="KAJ8308768.1"/>
    </source>
</evidence>
<sequence length="253" mass="27931">MTDSHFTTRLLQSSTDGLIHSVLIFSVFKKNSSSYLFAMDDYSRDTLNSDRPEGNDIYHEDFEKVDEVPEQDEEVTSTSFTGEEAEEDRYQPGTSPSEAAAAASNNLLDFEDHMTDINPVSANEPLINFGSPSGPEPSAPPATSIPSGMGETSNPLSDFDPVSSSFKTEPKVTQAPVEISKPPTESYNLDVMKPNLKDTYEMKQYPNQYILDCILISLYIRSIKYYQSSDNNGKVANDAIPLNTDGVAKEHFG</sequence>
<protein>
    <submittedName>
        <fullName evidence="2">Uncharacterized protein</fullName>
    </submittedName>
</protein>
<name>A0ABQ9EUA5_TEGGR</name>
<gene>
    <name evidence="2" type="ORF">KUTeg_013642</name>
</gene>
<feature type="region of interest" description="Disordered" evidence="1">
    <location>
        <begin position="121"/>
        <end position="182"/>
    </location>
</feature>
<dbReference type="Proteomes" id="UP001217089">
    <property type="component" value="Unassembled WGS sequence"/>
</dbReference>
<dbReference type="EMBL" id="JARBDR010000657">
    <property type="protein sequence ID" value="KAJ8308768.1"/>
    <property type="molecule type" value="Genomic_DNA"/>
</dbReference>
<reference evidence="2 3" key="1">
    <citation type="submission" date="2022-12" db="EMBL/GenBank/DDBJ databases">
        <title>Chromosome-level genome of Tegillarca granosa.</title>
        <authorList>
            <person name="Kim J."/>
        </authorList>
    </citation>
    <scope>NUCLEOTIDE SEQUENCE [LARGE SCALE GENOMIC DNA]</scope>
    <source>
        <strain evidence="2">Teg-2019</strain>
        <tissue evidence="2">Adductor muscle</tissue>
    </source>
</reference>
<organism evidence="2 3">
    <name type="scientific">Tegillarca granosa</name>
    <name type="common">Malaysian cockle</name>
    <name type="synonym">Anadara granosa</name>
    <dbReference type="NCBI Taxonomy" id="220873"/>
    <lineage>
        <taxon>Eukaryota</taxon>
        <taxon>Metazoa</taxon>
        <taxon>Spiralia</taxon>
        <taxon>Lophotrochozoa</taxon>
        <taxon>Mollusca</taxon>
        <taxon>Bivalvia</taxon>
        <taxon>Autobranchia</taxon>
        <taxon>Pteriomorphia</taxon>
        <taxon>Arcoida</taxon>
        <taxon>Arcoidea</taxon>
        <taxon>Arcidae</taxon>
        <taxon>Tegillarca</taxon>
    </lineage>
</organism>
<evidence type="ECO:0000256" key="1">
    <source>
        <dbReference type="SAM" id="MobiDB-lite"/>
    </source>
</evidence>
<feature type="compositionally biased region" description="Polar residues" evidence="1">
    <location>
        <begin position="150"/>
        <end position="167"/>
    </location>
</feature>